<keyword evidence="1" id="KW-0175">Coiled coil</keyword>
<organism evidence="2 3">
    <name type="scientific">Aliiroseovarius crassostreae</name>
    <dbReference type="NCBI Taxonomy" id="154981"/>
    <lineage>
        <taxon>Bacteria</taxon>
        <taxon>Pseudomonadati</taxon>
        <taxon>Pseudomonadota</taxon>
        <taxon>Alphaproteobacteria</taxon>
        <taxon>Rhodobacterales</taxon>
        <taxon>Paracoccaceae</taxon>
        <taxon>Aliiroseovarius</taxon>
    </lineage>
</organism>
<reference evidence="2 3" key="1">
    <citation type="submission" date="2015-09" db="EMBL/GenBank/DDBJ databases">
        <title>Draft genome sequence of Aliiroseovarius crassostreae CV919-312TSm, the causative agent of Roseovarius Oyster Disease (formerly Juvenile Oyster Disease).</title>
        <authorList>
            <person name="Kessner L."/>
            <person name="Spinard E."/>
            <person name="Nelson D."/>
        </authorList>
    </citation>
    <scope>NUCLEOTIDE SEQUENCE [LARGE SCALE GENOMIC DNA]</scope>
    <source>
        <strain evidence="2 3">CV919-312</strain>
    </source>
</reference>
<keyword evidence="2" id="KW-0131">Cell cycle</keyword>
<dbReference type="Gene3D" id="3.30.160.880">
    <property type="entry name" value="Cell division protein ZapA protomer, N-terminal domain"/>
    <property type="match status" value="1"/>
</dbReference>
<feature type="coiled-coil region" evidence="1">
    <location>
        <begin position="63"/>
        <end position="90"/>
    </location>
</feature>
<dbReference type="STRING" id="154981.AKJ29_11450"/>
<evidence type="ECO:0000313" key="3">
    <source>
        <dbReference type="Proteomes" id="UP000050471"/>
    </source>
</evidence>
<dbReference type="OrthoDB" id="9797575at2"/>
<dbReference type="Pfam" id="PF05164">
    <property type="entry name" value="ZapA"/>
    <property type="match status" value="1"/>
</dbReference>
<dbReference type="InterPro" id="IPR007838">
    <property type="entry name" value="Cell_div_ZapA-like"/>
</dbReference>
<dbReference type="GO" id="GO:0051301">
    <property type="term" value="P:cell division"/>
    <property type="evidence" value="ECO:0007669"/>
    <property type="project" value="UniProtKB-KW"/>
</dbReference>
<evidence type="ECO:0000256" key="1">
    <source>
        <dbReference type="SAM" id="Coils"/>
    </source>
</evidence>
<evidence type="ECO:0000313" key="2">
    <source>
        <dbReference type="EMBL" id="KPN63292.1"/>
    </source>
</evidence>
<dbReference type="EMBL" id="LKBA01000006">
    <property type="protein sequence ID" value="KPN63292.1"/>
    <property type="molecule type" value="Genomic_DNA"/>
</dbReference>
<keyword evidence="2" id="KW-0132">Cell division</keyword>
<keyword evidence="3" id="KW-1185">Reference proteome</keyword>
<comment type="caution">
    <text evidence="2">The sequence shown here is derived from an EMBL/GenBank/DDBJ whole genome shotgun (WGS) entry which is preliminary data.</text>
</comment>
<proteinExistence type="predicted"/>
<name>A0A0P7JPP8_9RHOB</name>
<dbReference type="SUPFAM" id="SSF102829">
    <property type="entry name" value="Cell division protein ZapA-like"/>
    <property type="match status" value="1"/>
</dbReference>
<accession>A0A0P7JPP8</accession>
<dbReference type="InterPro" id="IPR042233">
    <property type="entry name" value="Cell_div_ZapA_N"/>
</dbReference>
<gene>
    <name evidence="2" type="ORF">AKJ29_11450</name>
</gene>
<protein>
    <submittedName>
        <fullName evidence="2">Cell division protein ZapA</fullName>
    </submittedName>
</protein>
<sequence>MPDVVIKIGGRGFEVACQEGEEHFLKSAAAMLDAEASVLVSQINNLTESRMLLMSGLMLADKTAGMDDKLKDAEKKIADLQAEISSLKNAEPVKVEVPVVPSSVTDTLAEIAARAEAMAAAVEEKTAG</sequence>
<dbReference type="InterPro" id="IPR036192">
    <property type="entry name" value="Cell_div_ZapA-like_sf"/>
</dbReference>
<dbReference type="Proteomes" id="UP000050471">
    <property type="component" value="Unassembled WGS sequence"/>
</dbReference>
<dbReference type="RefSeq" id="WP_055189501.1">
    <property type="nucleotide sequence ID" value="NZ_FPBS01000002.1"/>
</dbReference>
<dbReference type="AlphaFoldDB" id="A0A0P7JPP8"/>